<evidence type="ECO:0000256" key="3">
    <source>
        <dbReference type="PROSITE-ProRule" id="PRU00339"/>
    </source>
</evidence>
<dbReference type="PANTHER" id="PTHR11242:SF0">
    <property type="entry name" value="TPR_REGION DOMAIN-CONTAINING PROTEIN"/>
    <property type="match status" value="1"/>
</dbReference>
<organism evidence="5 6">
    <name type="scientific">Lobosporangium transversale</name>
    <dbReference type="NCBI Taxonomy" id="64571"/>
    <lineage>
        <taxon>Eukaryota</taxon>
        <taxon>Fungi</taxon>
        <taxon>Fungi incertae sedis</taxon>
        <taxon>Mucoromycota</taxon>
        <taxon>Mortierellomycotina</taxon>
        <taxon>Mortierellomycetes</taxon>
        <taxon>Mortierellales</taxon>
        <taxon>Mortierellaceae</taxon>
        <taxon>Lobosporangium</taxon>
    </lineage>
</organism>
<feature type="region of interest" description="Disordered" evidence="4">
    <location>
        <begin position="157"/>
        <end position="259"/>
    </location>
</feature>
<reference evidence="5 6" key="1">
    <citation type="submission" date="2016-07" db="EMBL/GenBank/DDBJ databases">
        <title>Pervasive Adenine N6-methylation of Active Genes in Fungi.</title>
        <authorList>
            <consortium name="DOE Joint Genome Institute"/>
            <person name="Mondo S.J."/>
            <person name="Dannebaum R.O."/>
            <person name="Kuo R.C."/>
            <person name="Labutti K."/>
            <person name="Haridas S."/>
            <person name="Kuo A."/>
            <person name="Salamov A."/>
            <person name="Ahrendt S.R."/>
            <person name="Lipzen A."/>
            <person name="Sullivan W."/>
            <person name="Andreopoulos W.B."/>
            <person name="Clum A."/>
            <person name="Lindquist E."/>
            <person name="Daum C."/>
            <person name="Ramamoorthy G.K."/>
            <person name="Gryganskyi A."/>
            <person name="Culley D."/>
            <person name="Magnuson J.K."/>
            <person name="James T.Y."/>
            <person name="O'Malley M.A."/>
            <person name="Stajich J.E."/>
            <person name="Spatafora J.W."/>
            <person name="Visel A."/>
            <person name="Grigoriev I.V."/>
        </authorList>
    </citation>
    <scope>NUCLEOTIDE SEQUENCE [LARGE SCALE GENOMIC DNA]</scope>
    <source>
        <strain evidence="5 6">NRRL 3116</strain>
    </source>
</reference>
<dbReference type="Pfam" id="PF00515">
    <property type="entry name" value="TPR_1"/>
    <property type="match status" value="1"/>
</dbReference>
<dbReference type="STRING" id="64571.A0A1Y2GQR9"/>
<keyword evidence="2 3" id="KW-0802">TPR repeat</keyword>
<evidence type="ECO:0000256" key="2">
    <source>
        <dbReference type="ARBA" id="ARBA00022803"/>
    </source>
</evidence>
<dbReference type="InterPro" id="IPR019734">
    <property type="entry name" value="TPR_rpt"/>
</dbReference>
<dbReference type="PROSITE" id="PS50005">
    <property type="entry name" value="TPR"/>
    <property type="match status" value="1"/>
</dbReference>
<dbReference type="SUPFAM" id="SSF48452">
    <property type="entry name" value="TPR-like"/>
    <property type="match status" value="1"/>
</dbReference>
<gene>
    <name evidence="5" type="ORF">BCR41DRAFT_351744</name>
</gene>
<dbReference type="PANTHER" id="PTHR11242">
    <property type="entry name" value="ARYL HYDROCARBON RECEPTOR INTERACTING PROTEIN RELATED"/>
    <property type="match status" value="1"/>
</dbReference>
<dbReference type="GeneID" id="33565693"/>
<dbReference type="OrthoDB" id="433738at2759"/>
<dbReference type="AlphaFoldDB" id="A0A1Y2GQR9"/>
<comment type="caution">
    <text evidence="5">The sequence shown here is derived from an EMBL/GenBank/DDBJ whole genome shotgun (WGS) entry which is preliminary data.</text>
</comment>
<dbReference type="SMART" id="SM00028">
    <property type="entry name" value="TPR"/>
    <property type="match status" value="3"/>
</dbReference>
<accession>A0A1Y2GQR9</accession>
<keyword evidence="6" id="KW-1185">Reference proteome</keyword>
<keyword evidence="1" id="KW-0677">Repeat</keyword>
<proteinExistence type="predicted"/>
<dbReference type="InterPro" id="IPR011990">
    <property type="entry name" value="TPR-like_helical_dom_sf"/>
</dbReference>
<feature type="repeat" description="TPR" evidence="3">
    <location>
        <begin position="77"/>
        <end position="110"/>
    </location>
</feature>
<evidence type="ECO:0000256" key="1">
    <source>
        <dbReference type="ARBA" id="ARBA00022737"/>
    </source>
</evidence>
<evidence type="ECO:0000313" key="5">
    <source>
        <dbReference type="EMBL" id="ORZ19204.1"/>
    </source>
</evidence>
<dbReference type="Proteomes" id="UP000193648">
    <property type="component" value="Unassembled WGS sequence"/>
</dbReference>
<sequence>MATLQDKITSALASKDMGNEAFKQGDIHNALKQYHIAILALSGLDNQMAGVPMMSAMNPQNGQVSEEQKNVIKTNLAVVYANMAACHLKRNNYKRAIDVCNSALKNDPDNVKAKFRRGQAKSAEGNIAGAEADFLSLGENVPGVKAELEKLKKMSKEAEEKQRRTMGGFLSRGRIVTEEEELELEREKAAEAEAAAASSSSTSTKTTASTKPIPKSKPTVGSKASTKQKAKAVVKEEEYTPSTWSGTAPKIQELAEGEE</sequence>
<evidence type="ECO:0000256" key="4">
    <source>
        <dbReference type="SAM" id="MobiDB-lite"/>
    </source>
</evidence>
<evidence type="ECO:0000313" key="6">
    <source>
        <dbReference type="Proteomes" id="UP000193648"/>
    </source>
</evidence>
<dbReference type="InterPro" id="IPR039663">
    <property type="entry name" value="AIP/AIPL1/TTC9"/>
</dbReference>
<name>A0A1Y2GQR9_9FUNG</name>
<dbReference type="InParanoid" id="A0A1Y2GQR9"/>
<protein>
    <submittedName>
        <fullName evidence="5">Uncharacterized protein</fullName>
    </submittedName>
</protein>
<dbReference type="EMBL" id="MCFF01000014">
    <property type="protein sequence ID" value="ORZ19204.1"/>
    <property type="molecule type" value="Genomic_DNA"/>
</dbReference>
<feature type="compositionally biased region" description="Low complexity" evidence="4">
    <location>
        <begin position="192"/>
        <end position="210"/>
    </location>
</feature>
<dbReference type="Gene3D" id="1.25.40.10">
    <property type="entry name" value="Tetratricopeptide repeat domain"/>
    <property type="match status" value="1"/>
</dbReference>
<dbReference type="RefSeq" id="XP_021882372.1">
    <property type="nucleotide sequence ID" value="XM_022023849.1"/>
</dbReference>